<proteinExistence type="predicted"/>
<protein>
    <submittedName>
        <fullName evidence="2">Uncharacterized protein</fullName>
    </submittedName>
</protein>
<organism evidence="1 2">
    <name type="scientific">Panagrolaimus sp. PS1159</name>
    <dbReference type="NCBI Taxonomy" id="55785"/>
    <lineage>
        <taxon>Eukaryota</taxon>
        <taxon>Metazoa</taxon>
        <taxon>Ecdysozoa</taxon>
        <taxon>Nematoda</taxon>
        <taxon>Chromadorea</taxon>
        <taxon>Rhabditida</taxon>
        <taxon>Tylenchina</taxon>
        <taxon>Panagrolaimomorpha</taxon>
        <taxon>Panagrolaimoidea</taxon>
        <taxon>Panagrolaimidae</taxon>
        <taxon>Panagrolaimus</taxon>
    </lineage>
</organism>
<dbReference type="WBParaSite" id="PS1159_v2.g14274.t1">
    <property type="protein sequence ID" value="PS1159_v2.g14274.t1"/>
    <property type="gene ID" value="PS1159_v2.g14274"/>
</dbReference>
<accession>A0AC35F6E0</accession>
<evidence type="ECO:0000313" key="2">
    <source>
        <dbReference type="WBParaSite" id="PS1159_v2.g14274.t1"/>
    </source>
</evidence>
<dbReference type="Proteomes" id="UP000887580">
    <property type="component" value="Unplaced"/>
</dbReference>
<reference evidence="2" key="1">
    <citation type="submission" date="2022-11" db="UniProtKB">
        <authorList>
            <consortium name="WormBaseParasite"/>
        </authorList>
    </citation>
    <scope>IDENTIFICATION</scope>
</reference>
<sequence>MKSESENLLPFSLSGEPILKKRKYSTTNENDNDEVTELKAEMEKMKQLIEGQQKTIYNQAMTITRLESEKSSKNKQNEEKDQRIKELEGSIVSIKNVISDPGFVEEDKNIKNSACNDAGKKIEDLQAQLELKISTETLLKKTIVDLEEDRKQLTKLLYQTNTDKLKLEILEQKKKIKGLEQMIELKEEDLKDFESRITEMDTIYKDVNQQNMNLKDKEYKKITVENEKKIKDMKTERDKCKAENDGLKDTVNKLTKLLSNEQKVIIEHETKIKEMEAEMDKLKVAVDDVNKELFEKRKNAVVQFIENEQLKQKITIFEESEAKLRSKIEELEQNEHEANETITEQQKKIQDLENEANKESRLKFITLKDIFNGSLRGHLKRPNNNVILKVSRILSTNNSIKIYSSTNPEPVNLEELKYFTNTYFQFQIDGELELENTSFFSILPRIYSFNLTKLNLNGAIITSEIFDKLISTQTITSFKNVKVKEQNDERLGYDEILKKLPKVEIFEMEEFDSLEISELCQNLFQLPRLPHLKQFKLKTIDLTFNLGTFIVFIKVSFILLL</sequence>
<name>A0AC35F6E0_9BILA</name>
<evidence type="ECO:0000313" key="1">
    <source>
        <dbReference type="Proteomes" id="UP000887580"/>
    </source>
</evidence>